<evidence type="ECO:0000313" key="1">
    <source>
        <dbReference type="EMBL" id="KMT22960.1"/>
    </source>
</evidence>
<dbReference type="EMBL" id="LFVU01000003">
    <property type="protein sequence ID" value="KMT22960.1"/>
    <property type="molecule type" value="Genomic_DNA"/>
</dbReference>
<sequence>MYSTYQEELEAIKRIASSVGTPAEKIKEAIIEMNIMREKRISREGLMNLIGDYKH</sequence>
<protein>
    <submittedName>
        <fullName evidence="1">Uncharacterized protein</fullName>
    </submittedName>
</protein>
<evidence type="ECO:0000313" key="2">
    <source>
        <dbReference type="Proteomes" id="UP000036756"/>
    </source>
</evidence>
<organism evidence="1 2">
    <name type="scientific">Clostridium cylindrosporum DSM 605</name>
    <dbReference type="NCBI Taxonomy" id="1121307"/>
    <lineage>
        <taxon>Bacteria</taxon>
        <taxon>Bacillati</taxon>
        <taxon>Bacillota</taxon>
        <taxon>Clostridia</taxon>
        <taxon>Eubacteriales</taxon>
        <taxon>Clostridiaceae</taxon>
        <taxon>Clostridium</taxon>
    </lineage>
</organism>
<accession>A0A0J8DA88</accession>
<comment type="caution">
    <text evidence="1">The sequence shown here is derived from an EMBL/GenBank/DDBJ whole genome shotgun (WGS) entry which is preliminary data.</text>
</comment>
<dbReference type="STRING" id="1121307.CLCY_7c00070"/>
<proteinExistence type="predicted"/>
<dbReference type="PATRIC" id="fig|1121307.3.peg.2288"/>
<reference evidence="1 2" key="1">
    <citation type="submission" date="2015-06" db="EMBL/GenBank/DDBJ databases">
        <title>Draft genome sequence of the purine-degrading Clostridium cylindrosporum HC-1 (DSM 605).</title>
        <authorList>
            <person name="Poehlein A."/>
            <person name="Schiel-Bengelsdorf B."/>
            <person name="Bengelsdorf F."/>
            <person name="Daniel R."/>
            <person name="Duerre P."/>
        </authorList>
    </citation>
    <scope>NUCLEOTIDE SEQUENCE [LARGE SCALE GENOMIC DNA]</scope>
    <source>
        <strain evidence="1 2">DSM 605</strain>
    </source>
</reference>
<dbReference type="RefSeq" id="WP_161797085.1">
    <property type="nucleotide sequence ID" value="NZ_LFVU01000003.1"/>
</dbReference>
<gene>
    <name evidence="1" type="ORF">CLCY_7c00070</name>
</gene>
<dbReference type="Proteomes" id="UP000036756">
    <property type="component" value="Unassembled WGS sequence"/>
</dbReference>
<keyword evidence="2" id="KW-1185">Reference proteome</keyword>
<name>A0A0J8DA88_CLOCY</name>
<dbReference type="AlphaFoldDB" id="A0A0J8DA88"/>